<evidence type="ECO:0000256" key="12">
    <source>
        <dbReference type="SAM" id="Phobius"/>
    </source>
</evidence>
<evidence type="ECO:0000256" key="3">
    <source>
        <dbReference type="ARBA" id="ARBA00022448"/>
    </source>
</evidence>
<dbReference type="Proteomes" id="UP000035880">
    <property type="component" value="Chromosome 2L"/>
</dbReference>
<evidence type="ECO:0000256" key="11">
    <source>
        <dbReference type="RuleBase" id="RU362091"/>
    </source>
</evidence>
<feature type="transmembrane region" description="Helical" evidence="12">
    <location>
        <begin position="12"/>
        <end position="31"/>
    </location>
</feature>
<organism evidence="13">
    <name type="scientific">Drosophila simulans</name>
    <name type="common">Fruit fly</name>
    <dbReference type="NCBI Taxonomy" id="7240"/>
    <lineage>
        <taxon>Eukaryota</taxon>
        <taxon>Metazoa</taxon>
        <taxon>Ecdysozoa</taxon>
        <taxon>Arthropoda</taxon>
        <taxon>Hexapoda</taxon>
        <taxon>Insecta</taxon>
        <taxon>Pterygota</taxon>
        <taxon>Neoptera</taxon>
        <taxon>Endopterygota</taxon>
        <taxon>Diptera</taxon>
        <taxon>Brachycera</taxon>
        <taxon>Muscomorpha</taxon>
        <taxon>Ephydroidea</taxon>
        <taxon>Drosophilidae</taxon>
        <taxon>Drosophila</taxon>
        <taxon>Sophophora</taxon>
    </lineage>
</organism>
<evidence type="ECO:0000256" key="9">
    <source>
        <dbReference type="ARBA" id="ARBA00023136"/>
    </source>
</evidence>
<evidence type="ECO:0000256" key="4">
    <source>
        <dbReference type="ARBA" id="ARBA00022475"/>
    </source>
</evidence>
<feature type="transmembrane region" description="Helical" evidence="12">
    <location>
        <begin position="311"/>
        <end position="329"/>
    </location>
</feature>
<dbReference type="EMBL" id="CM002910">
    <property type="protein sequence ID" value="KMY87602.1"/>
    <property type="molecule type" value="Genomic_DNA"/>
</dbReference>
<dbReference type="Gene3D" id="1.20.1730.10">
    <property type="entry name" value="Sodium/glucose cotransporter"/>
    <property type="match status" value="1"/>
</dbReference>
<keyword evidence="10" id="KW-0739">Sodium transport</keyword>
<dbReference type="InterPro" id="IPR001734">
    <property type="entry name" value="Na/solute_symporter"/>
</dbReference>
<dbReference type="PROSITE" id="PS50283">
    <property type="entry name" value="NA_SOLUT_SYMP_3"/>
    <property type="match status" value="1"/>
</dbReference>
<reference evidence="13" key="3">
    <citation type="submission" date="2015-04" db="EMBL/GenBank/DDBJ databases">
        <authorList>
            <consortium name="FlyBase"/>
        </authorList>
    </citation>
    <scope>NUCLEOTIDE SEQUENCE</scope>
    <source>
        <strain evidence="13">W501</strain>
    </source>
</reference>
<evidence type="ECO:0008006" key="14">
    <source>
        <dbReference type="Google" id="ProtNLM"/>
    </source>
</evidence>
<dbReference type="InterPro" id="IPR051163">
    <property type="entry name" value="Sodium:Solute_Symporter_SSF"/>
</dbReference>
<dbReference type="GO" id="GO:0015293">
    <property type="term" value="F:symporter activity"/>
    <property type="evidence" value="ECO:0007669"/>
    <property type="project" value="TreeGrafter"/>
</dbReference>
<feature type="transmembrane region" description="Helical" evidence="12">
    <location>
        <begin position="100"/>
        <end position="125"/>
    </location>
</feature>
<evidence type="ECO:0000256" key="10">
    <source>
        <dbReference type="ARBA" id="ARBA00023201"/>
    </source>
</evidence>
<reference evidence="13" key="2">
    <citation type="submission" date="2014-06" db="EMBL/GenBank/DDBJ databases">
        <authorList>
            <person name="Hu T."/>
            <person name="Eisen M.B."/>
            <person name="Thornton K.R."/>
            <person name="Andolfatto P."/>
        </authorList>
    </citation>
    <scope>NUCLEOTIDE SEQUENCE</scope>
    <source>
        <strain evidence="13">W501</strain>
    </source>
</reference>
<name>A0A0J9QU51_DROSI</name>
<keyword evidence="8" id="KW-0406">Ion transport</keyword>
<keyword evidence="7" id="KW-0915">Sodium</keyword>
<comment type="similarity">
    <text evidence="2 11">Belongs to the sodium:solute symporter (SSF) (TC 2.A.21) family.</text>
</comment>
<keyword evidence="6 12" id="KW-1133">Transmembrane helix</keyword>
<feature type="transmembrane region" description="Helical" evidence="12">
    <location>
        <begin position="379"/>
        <end position="399"/>
    </location>
</feature>
<feature type="transmembrane region" description="Helical" evidence="12">
    <location>
        <begin position="280"/>
        <end position="304"/>
    </location>
</feature>
<dbReference type="Pfam" id="PF00474">
    <property type="entry name" value="SSF"/>
    <property type="match status" value="2"/>
</dbReference>
<dbReference type="GO" id="GO:0005886">
    <property type="term" value="C:plasma membrane"/>
    <property type="evidence" value="ECO:0007669"/>
    <property type="project" value="UniProtKB-SubCell"/>
</dbReference>
<protein>
    <recommendedName>
        <fullName evidence="14">Sodium-coupled monocarboxylate transporter 1</fullName>
    </recommendedName>
</protein>
<proteinExistence type="inferred from homology"/>
<gene>
    <name evidence="13" type="primary">Dsim\GD22868</name>
    <name evidence="13" type="ORF">Dsimw501_GD22868</name>
</gene>
<dbReference type="OrthoDB" id="196131at2759"/>
<evidence type="ECO:0000313" key="13">
    <source>
        <dbReference type="EMBL" id="KMY87602.1"/>
    </source>
</evidence>
<feature type="transmembrane region" description="Helical" evidence="12">
    <location>
        <begin position="210"/>
        <end position="234"/>
    </location>
</feature>
<feature type="transmembrane region" description="Helical" evidence="12">
    <location>
        <begin position="69"/>
        <end position="88"/>
    </location>
</feature>
<keyword evidence="9 12" id="KW-0472">Membrane</keyword>
<sequence length="418" mass="44954">MDTYIFGTVDYTVFLGVTILSIAIGLYFGWIKKPKKAVQPSPTVTDTPMPNFGSKKMNEYLMGSGNLKVFPVAMSLIASFISGVAILGTPSEIYYYGTQYSLIVVAIVIQGLAVSYIYLPVFSALQVRSSYEYLGMRFHPLIRNIVSIMFVIEVLLYTPFVVFVPALGLLIFNMYKDCDPLSAGQIMNKDQLVPLFVVQSVGHIYGIPGLFIAGIFGAGLSSLSVFLNSTSLVILQDIVRGCFKMQPGETASAIIVKATILIMGLLVFGAVLLLEKVSGILSICMSLVAIATSSTFGIFTLGVLVPWANTVGTAVGGIAGFLLTGWITFGSQIAAASGQLNHHRLPVSLASCPGNVTAPENVWVDEEQLFPLFRLSFQWINPIGALTVVVVGSLVSLVTNPTDIKSLDSDLISPVIHR</sequence>
<keyword evidence="5 12" id="KW-0812">Transmembrane</keyword>
<keyword evidence="4" id="KW-1003">Cell membrane</keyword>
<dbReference type="GO" id="GO:0006814">
    <property type="term" value="P:sodium ion transport"/>
    <property type="evidence" value="ECO:0007669"/>
    <property type="project" value="UniProtKB-KW"/>
</dbReference>
<dbReference type="PANTHER" id="PTHR42985">
    <property type="entry name" value="SODIUM-COUPLED MONOCARBOXYLATE TRANSPORTER"/>
    <property type="match status" value="1"/>
</dbReference>
<evidence type="ECO:0000256" key="7">
    <source>
        <dbReference type="ARBA" id="ARBA00023053"/>
    </source>
</evidence>
<comment type="subcellular location">
    <subcellularLocation>
        <location evidence="1">Cell membrane</location>
        <topology evidence="1">Multi-pass membrane protein</topology>
    </subcellularLocation>
</comment>
<dbReference type="AlphaFoldDB" id="A0A0J9QU51"/>
<evidence type="ECO:0000256" key="8">
    <source>
        <dbReference type="ARBA" id="ARBA00023065"/>
    </source>
</evidence>
<evidence type="ECO:0000256" key="6">
    <source>
        <dbReference type="ARBA" id="ARBA00022989"/>
    </source>
</evidence>
<evidence type="ECO:0000256" key="2">
    <source>
        <dbReference type="ARBA" id="ARBA00006434"/>
    </source>
</evidence>
<dbReference type="KEGG" id="dsi:Dsimw501_GD22868"/>
<dbReference type="PANTHER" id="PTHR42985:SF41">
    <property type="entry name" value="GH19970P-RELATED"/>
    <property type="match status" value="1"/>
</dbReference>
<evidence type="ECO:0000256" key="5">
    <source>
        <dbReference type="ARBA" id="ARBA00022692"/>
    </source>
</evidence>
<dbReference type="InterPro" id="IPR038377">
    <property type="entry name" value="Na/Glc_symporter_sf"/>
</dbReference>
<feature type="transmembrane region" description="Helical" evidence="12">
    <location>
        <begin position="254"/>
        <end position="274"/>
    </location>
</feature>
<reference evidence="13" key="1">
    <citation type="journal article" date="2013" name="Genome Res.">
        <title>A second-generation assembly of the Drosophila simulans genome provides new insights into patterns of lineage-specific divergence.</title>
        <authorList>
            <person name="Hu T.T."/>
            <person name="Eisen M.B."/>
            <person name="Thornton K.R."/>
            <person name="Andolfatto P."/>
        </authorList>
    </citation>
    <scope>NUCLEOTIDE SEQUENCE [LARGE SCALE GENOMIC DNA]</scope>
    <source>
        <strain evidence="13">W501</strain>
    </source>
</reference>
<evidence type="ECO:0000256" key="1">
    <source>
        <dbReference type="ARBA" id="ARBA00004651"/>
    </source>
</evidence>
<feature type="transmembrane region" description="Helical" evidence="12">
    <location>
        <begin position="145"/>
        <end position="172"/>
    </location>
</feature>
<accession>A0A0J9QU51</accession>
<keyword evidence="3" id="KW-0813">Transport</keyword>